<dbReference type="SUPFAM" id="SSF51735">
    <property type="entry name" value="NAD(P)-binding Rossmann-fold domains"/>
    <property type="match status" value="1"/>
</dbReference>
<dbReference type="Proteomes" id="UP000218775">
    <property type="component" value="Unassembled WGS sequence"/>
</dbReference>
<organism evidence="2 3">
    <name type="scientific">Aerophobetes bacterium</name>
    <dbReference type="NCBI Taxonomy" id="2030807"/>
    <lineage>
        <taxon>Bacteria</taxon>
        <taxon>Candidatus Aerophobota</taxon>
    </lineage>
</organism>
<feature type="non-terminal residue" evidence="2">
    <location>
        <position position="174"/>
    </location>
</feature>
<dbReference type="GO" id="GO:0009086">
    <property type="term" value="P:methionine biosynthetic process"/>
    <property type="evidence" value="ECO:0007669"/>
    <property type="project" value="TreeGrafter"/>
</dbReference>
<dbReference type="Pfam" id="PF01118">
    <property type="entry name" value="Semialdhyde_dh"/>
    <property type="match status" value="1"/>
</dbReference>
<reference evidence="3" key="1">
    <citation type="submission" date="2017-08" db="EMBL/GenBank/DDBJ databases">
        <title>A dynamic microbial community with high functional redundancy inhabits the cold, oxic subseafloor aquifer.</title>
        <authorList>
            <person name="Tully B.J."/>
            <person name="Wheat C.G."/>
            <person name="Glazer B.T."/>
            <person name="Huber J.A."/>
        </authorList>
    </citation>
    <scope>NUCLEOTIDE SEQUENCE [LARGE SCALE GENOMIC DNA]</scope>
</reference>
<dbReference type="GO" id="GO:0009088">
    <property type="term" value="P:threonine biosynthetic process"/>
    <property type="evidence" value="ECO:0007669"/>
    <property type="project" value="TreeGrafter"/>
</dbReference>
<dbReference type="InterPro" id="IPR036291">
    <property type="entry name" value="NAD(P)-bd_dom_sf"/>
</dbReference>
<dbReference type="PANTHER" id="PTHR46718:SF1">
    <property type="entry name" value="ASPARTATE-SEMIALDEHYDE DEHYDROGENASE"/>
    <property type="match status" value="1"/>
</dbReference>
<dbReference type="GO" id="GO:0051287">
    <property type="term" value="F:NAD binding"/>
    <property type="evidence" value="ECO:0007669"/>
    <property type="project" value="InterPro"/>
</dbReference>
<dbReference type="GO" id="GO:0004073">
    <property type="term" value="F:aspartate-semialdehyde dehydrogenase activity"/>
    <property type="evidence" value="ECO:0007669"/>
    <property type="project" value="TreeGrafter"/>
</dbReference>
<dbReference type="AlphaFoldDB" id="A0A2A4WXE9"/>
<dbReference type="InterPro" id="IPR051823">
    <property type="entry name" value="ASADH-related"/>
</dbReference>
<gene>
    <name evidence="2" type="ORF">COB21_06180</name>
</gene>
<sequence length="174" mass="18946">MLEQKVPVALIGASGLVGQMYTRLLESHPYFDLVYAPPTADLEKEGFAELIASYAPIVFSALKDTKIATDVEMNIARAGSLVISNSACWREDPLVPLIIPEINLSHLNLLTLQRKHYGLKGKGGIITKPNCTLASFLLPLFPLHQKFGLKSAMMVSFQATSGMGKDFALNSNVL</sequence>
<protein>
    <recommendedName>
        <fullName evidence="1">Semialdehyde dehydrogenase NAD-binding domain-containing protein</fullName>
    </recommendedName>
</protein>
<evidence type="ECO:0000313" key="3">
    <source>
        <dbReference type="Proteomes" id="UP000218775"/>
    </source>
</evidence>
<evidence type="ECO:0000313" key="2">
    <source>
        <dbReference type="EMBL" id="PCI74970.1"/>
    </source>
</evidence>
<dbReference type="InterPro" id="IPR000534">
    <property type="entry name" value="Semialdehyde_DH_NAD-bd"/>
</dbReference>
<name>A0A2A4WXE9_UNCAE</name>
<dbReference type="PANTHER" id="PTHR46718">
    <property type="entry name" value="ASPARTATE-SEMIALDEHYDE DEHYDROGENASE"/>
    <property type="match status" value="1"/>
</dbReference>
<comment type="caution">
    <text evidence="2">The sequence shown here is derived from an EMBL/GenBank/DDBJ whole genome shotgun (WGS) entry which is preliminary data.</text>
</comment>
<evidence type="ECO:0000259" key="1">
    <source>
        <dbReference type="SMART" id="SM00859"/>
    </source>
</evidence>
<dbReference type="EMBL" id="NVUK01000060">
    <property type="protein sequence ID" value="PCI74970.1"/>
    <property type="molecule type" value="Genomic_DNA"/>
</dbReference>
<feature type="domain" description="Semialdehyde dehydrogenase NAD-binding" evidence="1">
    <location>
        <begin position="7"/>
        <end position="110"/>
    </location>
</feature>
<accession>A0A2A4WXE9</accession>
<dbReference type="SMART" id="SM00859">
    <property type="entry name" value="Semialdhyde_dh"/>
    <property type="match status" value="1"/>
</dbReference>
<dbReference type="Gene3D" id="3.30.360.10">
    <property type="entry name" value="Dihydrodipicolinate Reductase, domain 2"/>
    <property type="match status" value="1"/>
</dbReference>
<dbReference type="Gene3D" id="3.40.50.720">
    <property type="entry name" value="NAD(P)-binding Rossmann-like Domain"/>
    <property type="match status" value="2"/>
</dbReference>
<proteinExistence type="predicted"/>